<proteinExistence type="inferred from homology"/>
<dbReference type="SUPFAM" id="SSF52540">
    <property type="entry name" value="P-loop containing nucleoside triphosphate hydrolases"/>
    <property type="match status" value="1"/>
</dbReference>
<dbReference type="SUPFAM" id="SSF53474">
    <property type="entry name" value="alpha/beta-Hydrolases"/>
    <property type="match status" value="1"/>
</dbReference>
<dbReference type="InterPro" id="IPR056884">
    <property type="entry name" value="NPHP3-like_N"/>
</dbReference>
<sequence>MAAADAIQSIAAAEKRVLTEEYGGKLSNKFIDELKAATLFQFDWGELLSAAPTALYFMGSCWLAAANPTAEMISLAEVVPDGGFKYLTNLRKPTLRACLVDVCNNGGRQAFTIAGKNMDALHMISRRICDERIDIVFKRLGPCTANADALEDFNDALQDLSRDAHRCAELATEMREAFSKWGKMVGELNMCTENQVGSTSIRAYDVATEQRMAEIEEKFADDASDNTKTQVEKAARELAKSEGRLDRAVREVPGPWATVIQGAVVCYTQTIPTLMAGALPAIFAGCTEHKVTHIPAQVDIPQEMPPPPYDDPSYASAAEIRDLVNHFYSFIGSDSGPIDWEKFKRSPGVNGTLREDGNQAGDCLAYRTQAAGANEPQGLAYLLGTLRGLRQSTDVTGTKANNKLMEAYGILIEVGTEIQIHLSQQNKINAVANPSDQVVRGWKERVKKAQTNVLHLAASANARSSSSVPRPFGNVNIQSWPDSSVQKAQLSTALQSVQIAQAALESAQSTYDAARAKQEQTAKAMVRIQAKLKKLRDEGQNLEKIKDVLRDCISVLVDLAVQIRKLEQFFIMLANVIDHIVLPRAETFTRTMTKVGRRALRDGAINADDITKQTIYTSTLQIKGYFSVLQDISEMYTLVHQRYINEGVDLCYRLSKGTASNDPMSELQETLASYSDKSAKEIAALASDKQAGVLQSLKDRARKALEHTQLIENEVAKRGIAVEESAKLAIKEGGEQYCADAARININPNFILHTDTGSNRSIALDTNGDSTLNAVVQDGDGTGAISYQPIRSSNNSRDSASKLSALPPQVVCESRHGLKVLVSQPVDKRNAVDIVAIHGLNGDREGTWTDKTTNVNWLSNASCLPKDVPNARVFSFGYNSATYFSRSNSDVQDYASELLAEVKAHRRSDAEKRRPIVFICHSLGGLAIVRAHEQNQFYSSLMESVQGVIFFATPHKGSSLAFWDLIGTRIVQAAAFGLAANPNLPKDLKVNSEMLNRISNSFAYRGWNIKIRSFYETEFMPFLNCRVVDKDSARLGWGNELDIASTANHSSICKFASATDHRYQTAIDAILDIINTSDETATPTLGVKEVSCIGRLNSEYEHHLDQVDNPVSGTCEWILSHHKWQQWQSWPHSSLLWITSNAGCGKSVTAKFLVNYFKSKRGVNASQSFGYFFFMDGIAGQDNATAAVSGLLHQLYRSQHGLIRHALNKLEGNLSHIRFSTLWQIFVDSINDDYAKDVLWVLDGVEECEAQSLRQFMRALSALFEPQTAAKGTIRNCNLKVVLLSRPSSLIQHALGLFPEKDSVNGHLSNKLRLSGEDENQALTADILRFAHSKINELMLASALPENVLKHLQERLVAGADFTFLWISLVIKVVEDSTLNGISVVQLEKILNTTNLDNIYQQLLEGPSRAFPSKTRKLLSIILASARPLTVDEMCAAIEVQENYDVEATITGGFTAVMERSNNRTARKGTNYPKGWAENADATGQQSLKMLEDQLHKPFDNHIRQLCGHFVRIRCGKLYFVHQTARTFLTKASFELRYEPHPTLALTHGVSGEERIPANDSRRIWYPIKQEEAIHTLLNLCVNYIKIFAREEEEEDDDDELQVWNEEQIAQYLEPGTKLFNVWIKVHGSWREEHTTRSGAKQINGSADDLQVPEFNPIWELGRQFEEFEKWFSGKWRVASTSEETNQRIENLRRQFAQNPKLHTLKEFLDQEEWTSEARNYELLAFRVEQMNHLFTELTDEWSQAINEYKEYKIVLANPEQTKDKNATAHIRDIRKKMQMEKQLLEALMHFDLLNLSEAGLEGDEFLLGYWQSRSYSERYQKDYEGDEKQYDGGGGDGDGVGVGGGGEIADEDNIPDWIKHYIRKKHGAVIAGRSHVTATPGIHLPGLSNPETLSFDDSVGLRLASDQSKQRMQMGQTQRSMGLPRG</sequence>
<dbReference type="Pfam" id="PF05057">
    <property type="entry name" value="DUF676"/>
    <property type="match status" value="1"/>
</dbReference>
<dbReference type="Pfam" id="PF24883">
    <property type="entry name" value="NPHP3_N"/>
    <property type="match status" value="1"/>
</dbReference>
<evidence type="ECO:0000313" key="8">
    <source>
        <dbReference type="Proteomes" id="UP001273209"/>
    </source>
</evidence>
<organism evidence="7 8">
    <name type="scientific">Trichoderma aggressivum f. europaeum</name>
    <dbReference type="NCBI Taxonomy" id="173218"/>
    <lineage>
        <taxon>Eukaryota</taxon>
        <taxon>Fungi</taxon>
        <taxon>Dikarya</taxon>
        <taxon>Ascomycota</taxon>
        <taxon>Pezizomycotina</taxon>
        <taxon>Sordariomycetes</taxon>
        <taxon>Hypocreomycetidae</taxon>
        <taxon>Hypocreales</taxon>
        <taxon>Hypocreaceae</taxon>
        <taxon>Trichoderma</taxon>
    </lineage>
</organism>
<evidence type="ECO:0000256" key="3">
    <source>
        <dbReference type="SAM" id="Coils"/>
    </source>
</evidence>
<accession>A0AAE1J3Q8</accession>
<protein>
    <recommendedName>
        <fullName evidence="9">NACHT domain-containing protein</fullName>
    </recommendedName>
</protein>
<dbReference type="GeneID" id="87921245"/>
<evidence type="ECO:0000256" key="1">
    <source>
        <dbReference type="ARBA" id="ARBA00007920"/>
    </source>
</evidence>
<dbReference type="Proteomes" id="UP001273209">
    <property type="component" value="Unassembled WGS sequence"/>
</dbReference>
<feature type="coiled-coil region" evidence="3">
    <location>
        <begin position="224"/>
        <end position="251"/>
    </location>
</feature>
<evidence type="ECO:0000256" key="4">
    <source>
        <dbReference type="SAM" id="MobiDB-lite"/>
    </source>
</evidence>
<dbReference type="InterPro" id="IPR029058">
    <property type="entry name" value="AB_hydrolase_fold"/>
</dbReference>
<evidence type="ECO:0000313" key="7">
    <source>
        <dbReference type="EMBL" id="KAK4069894.1"/>
    </source>
</evidence>
<evidence type="ECO:0008006" key="9">
    <source>
        <dbReference type="Google" id="ProtNLM"/>
    </source>
</evidence>
<name>A0AAE1J3Q8_9HYPO</name>
<feature type="coiled-coil region" evidence="3">
    <location>
        <begin position="497"/>
        <end position="545"/>
    </location>
</feature>
<evidence type="ECO:0000259" key="5">
    <source>
        <dbReference type="Pfam" id="PF05057"/>
    </source>
</evidence>
<keyword evidence="3" id="KW-0175">Coiled coil</keyword>
<dbReference type="EMBL" id="JAWRVG010000027">
    <property type="protein sequence ID" value="KAK4069894.1"/>
    <property type="molecule type" value="Genomic_DNA"/>
</dbReference>
<dbReference type="InterPro" id="IPR027417">
    <property type="entry name" value="P-loop_NTPase"/>
</dbReference>
<dbReference type="RefSeq" id="XP_062754305.1">
    <property type="nucleotide sequence ID" value="XM_062901341.1"/>
</dbReference>
<keyword evidence="2" id="KW-0677">Repeat</keyword>
<feature type="compositionally biased region" description="Polar residues" evidence="4">
    <location>
        <begin position="1906"/>
        <end position="1921"/>
    </location>
</feature>
<dbReference type="Gene3D" id="3.40.50.1820">
    <property type="entry name" value="alpha/beta hydrolase"/>
    <property type="match status" value="1"/>
</dbReference>
<dbReference type="InterPro" id="IPR007751">
    <property type="entry name" value="DUF676_lipase-like"/>
</dbReference>
<feature type="domain" description="Nephrocystin 3-like N-terminal" evidence="6">
    <location>
        <begin position="1113"/>
        <end position="1286"/>
    </location>
</feature>
<feature type="region of interest" description="Disordered" evidence="4">
    <location>
        <begin position="1906"/>
        <end position="1927"/>
    </location>
</feature>
<feature type="domain" description="DUF676" evidence="5">
    <location>
        <begin position="834"/>
        <end position="960"/>
    </location>
</feature>
<reference evidence="7" key="1">
    <citation type="submission" date="2023-11" db="EMBL/GenBank/DDBJ databases">
        <title>The genome sequences of three competitors of mushroom-forming fungi.</title>
        <authorList>
            <person name="Beijen E."/>
            <person name="Ohm R.A."/>
        </authorList>
    </citation>
    <scope>NUCLEOTIDE SEQUENCE</scope>
    <source>
        <strain evidence="7">CBS 100526</strain>
    </source>
</reference>
<comment type="caution">
    <text evidence="7">The sequence shown here is derived from an EMBL/GenBank/DDBJ whole genome shotgun (WGS) entry which is preliminary data.</text>
</comment>
<gene>
    <name evidence="7" type="ORF">Triagg1_6689</name>
</gene>
<dbReference type="Gene3D" id="3.40.50.300">
    <property type="entry name" value="P-loop containing nucleotide triphosphate hydrolases"/>
    <property type="match status" value="1"/>
</dbReference>
<evidence type="ECO:0000256" key="2">
    <source>
        <dbReference type="ARBA" id="ARBA00022737"/>
    </source>
</evidence>
<keyword evidence="8" id="KW-1185">Reference proteome</keyword>
<dbReference type="PANTHER" id="PTHR10039">
    <property type="entry name" value="AMELOGENIN"/>
    <property type="match status" value="1"/>
</dbReference>
<comment type="similarity">
    <text evidence="1">Belongs to the putative lipase ROG1 family.</text>
</comment>
<evidence type="ECO:0000259" key="6">
    <source>
        <dbReference type="Pfam" id="PF24883"/>
    </source>
</evidence>
<dbReference type="PANTHER" id="PTHR10039:SF14">
    <property type="entry name" value="NACHT DOMAIN-CONTAINING PROTEIN"/>
    <property type="match status" value="1"/>
</dbReference>